<dbReference type="EMBL" id="BAABBW010000001">
    <property type="protein sequence ID" value="GAA4168755.1"/>
    <property type="molecule type" value="Genomic_DNA"/>
</dbReference>
<dbReference type="Pfam" id="PF00903">
    <property type="entry name" value="Glyoxalase"/>
    <property type="match status" value="2"/>
</dbReference>
<keyword evidence="3" id="KW-1185">Reference proteome</keyword>
<proteinExistence type="predicted"/>
<dbReference type="PROSITE" id="PS51819">
    <property type="entry name" value="VOC"/>
    <property type="match status" value="2"/>
</dbReference>
<dbReference type="InterPro" id="IPR029068">
    <property type="entry name" value="Glyas_Bleomycin-R_OHBP_Dase"/>
</dbReference>
<dbReference type="InterPro" id="IPR004360">
    <property type="entry name" value="Glyas_Fos-R_dOase_dom"/>
</dbReference>
<evidence type="ECO:0000313" key="2">
    <source>
        <dbReference type="EMBL" id="GAA4168755.1"/>
    </source>
</evidence>
<feature type="domain" description="VOC" evidence="1">
    <location>
        <begin position="136"/>
        <end position="249"/>
    </location>
</feature>
<name>A0ABP7ZRR6_9MICO</name>
<protein>
    <submittedName>
        <fullName evidence="2">VOC family protein</fullName>
    </submittedName>
</protein>
<organism evidence="2 3">
    <name type="scientific">Gryllotalpicola koreensis</name>
    <dbReference type="NCBI Taxonomy" id="993086"/>
    <lineage>
        <taxon>Bacteria</taxon>
        <taxon>Bacillati</taxon>
        <taxon>Actinomycetota</taxon>
        <taxon>Actinomycetes</taxon>
        <taxon>Micrococcales</taxon>
        <taxon>Microbacteriaceae</taxon>
        <taxon>Gryllotalpicola</taxon>
    </lineage>
</organism>
<comment type="caution">
    <text evidence="2">The sequence shown here is derived from an EMBL/GenBank/DDBJ whole genome shotgun (WGS) entry which is preliminary data.</text>
</comment>
<dbReference type="InterPro" id="IPR037523">
    <property type="entry name" value="VOC_core"/>
</dbReference>
<evidence type="ECO:0000313" key="3">
    <source>
        <dbReference type="Proteomes" id="UP001501079"/>
    </source>
</evidence>
<reference evidence="3" key="1">
    <citation type="journal article" date="2019" name="Int. J. Syst. Evol. Microbiol.">
        <title>The Global Catalogue of Microorganisms (GCM) 10K type strain sequencing project: providing services to taxonomists for standard genome sequencing and annotation.</title>
        <authorList>
            <consortium name="The Broad Institute Genomics Platform"/>
            <consortium name="The Broad Institute Genome Sequencing Center for Infectious Disease"/>
            <person name="Wu L."/>
            <person name="Ma J."/>
        </authorList>
    </citation>
    <scope>NUCLEOTIDE SEQUENCE [LARGE SCALE GENOMIC DNA]</scope>
    <source>
        <strain evidence="3">JCM 17591</strain>
    </source>
</reference>
<gene>
    <name evidence="2" type="ORF">GCM10022287_04370</name>
</gene>
<sequence length="297" mass="32262">MTWGLIAQMGHVSIQTTDVAASVVDATSLLGLHVNEASDGVAYLAGADVHHELSYHGGELNGIDRIGLVAASPAALRELYARVKRTDFPILSGEADGPGVAEAFSFVGPEGYVFEIYTGMEHVANPLGRGASGPDRYGHINIHPQDVVAFKDFLVQVLDFRLSDVIGDDFAYFLRCNSDHHGIALIRGAGTLHHHAWQVQSATELTKVCDRVGAAGREIIWGPVRHGAGHNIACYYVEASGAVVEIYTDLEQIYDDERPPVTWGGNDNWFNMWSDFRPESFRMHGLAPAPISSVIAR</sequence>
<dbReference type="Proteomes" id="UP001501079">
    <property type="component" value="Unassembled WGS sequence"/>
</dbReference>
<accession>A0ABP7ZRR6</accession>
<evidence type="ECO:0000259" key="1">
    <source>
        <dbReference type="PROSITE" id="PS51819"/>
    </source>
</evidence>
<dbReference type="SUPFAM" id="SSF54593">
    <property type="entry name" value="Glyoxalase/Bleomycin resistance protein/Dihydroxybiphenyl dioxygenase"/>
    <property type="match status" value="1"/>
</dbReference>
<feature type="domain" description="VOC" evidence="1">
    <location>
        <begin position="8"/>
        <end position="119"/>
    </location>
</feature>
<dbReference type="RefSeq" id="WP_344751632.1">
    <property type="nucleotide sequence ID" value="NZ_BAABBW010000001.1"/>
</dbReference>
<dbReference type="Gene3D" id="3.10.180.10">
    <property type="entry name" value="2,3-Dihydroxybiphenyl 1,2-Dioxygenase, domain 1"/>
    <property type="match status" value="2"/>
</dbReference>